<reference evidence="2" key="2">
    <citation type="submission" date="2016-01" db="EMBL/GenBank/DDBJ databases">
        <authorList>
            <person name="Hong K.W."/>
        </authorList>
    </citation>
    <scope>NUCLEOTIDE SEQUENCE</scope>
    <source>
        <strain evidence="2">M40</strain>
    </source>
</reference>
<dbReference type="AlphaFoldDB" id="A0A165DCY1"/>
<comment type="caution">
    <text evidence="3">The sequence shown here is derived from an EMBL/GenBank/DDBJ whole genome shotgun (WGS) entry which is preliminary data.</text>
</comment>
<dbReference type="RefSeq" id="WP_063250655.1">
    <property type="nucleotide sequence ID" value="NZ_CP068173.1"/>
</dbReference>
<dbReference type="STRING" id="33889.AVW13_15900"/>
<evidence type="ECO:0000313" key="5">
    <source>
        <dbReference type="Proteomes" id="UP000216867"/>
    </source>
</evidence>
<sequence length="360" mass="40335">MDERVELRCNVVRRDDLTAAGVSNTEISRATDCCLLRLSPGVYSIVSECEKPRHERIRSLITDAAWTDYFRTTTRRQRAEDRKFAAHVARLKAIHYPHYRPDDAVVGTSAAVLHELPMFDLPLEPLTIAHPSSTSTSSAVSRRRRAIPDDDRTVRSGVPVTTAARTGLDLIEVGGPIAGLAALDSAVRSQVLAAKGNARLGMTDPDRLFEFGREVVESEFVPAAHRLTRGTKRALTVLGIVSPLSESYAESCCSLNLHRLGLHDFAQQRNVFHDGDFLTRLDFLHRQTRTALAIDGTVKYVDFGRDVLKKESYQQNMLLSMGFTVIHFSFREVINPTAFSLKLFEQAPRLMEFRTEPTRL</sequence>
<reference evidence="3 5" key="3">
    <citation type="submission" date="2017-04" db="EMBL/GenBank/DDBJ databases">
        <title>Kefir bacterial isolates.</title>
        <authorList>
            <person name="Kim Y."/>
            <person name="Blasche S."/>
            <person name="Patil K.R."/>
        </authorList>
    </citation>
    <scope>NUCLEOTIDE SEQUENCE [LARGE SCALE GENOMIC DNA]</scope>
    <source>
        <strain evidence="3 5">OG2</strain>
    </source>
</reference>
<evidence type="ECO:0000313" key="4">
    <source>
        <dbReference type="Proteomes" id="UP000076612"/>
    </source>
</evidence>
<name>A0A165DCY1_9MICO</name>
<evidence type="ECO:0008006" key="6">
    <source>
        <dbReference type="Google" id="ProtNLM"/>
    </source>
</evidence>
<dbReference type="Proteomes" id="UP000216867">
    <property type="component" value="Unassembled WGS sequence"/>
</dbReference>
<dbReference type="EMBL" id="LQQR01000044">
    <property type="protein sequence ID" value="KZE13400.1"/>
    <property type="molecule type" value="Genomic_DNA"/>
</dbReference>
<proteinExistence type="predicted"/>
<dbReference type="EMBL" id="NCWY01000010">
    <property type="protein sequence ID" value="PAK94931.1"/>
    <property type="molecule type" value="Genomic_DNA"/>
</dbReference>
<accession>A0A165DCY1</accession>
<gene>
    <name evidence="2" type="ORF">AVW13_15900</name>
    <name evidence="3" type="ORF">B8X04_11840</name>
</gene>
<protein>
    <recommendedName>
        <fullName evidence="6">DUF559 domain-containing protein</fullName>
    </recommendedName>
</protein>
<evidence type="ECO:0000313" key="3">
    <source>
        <dbReference type="EMBL" id="PAK94931.1"/>
    </source>
</evidence>
<feature type="region of interest" description="Disordered" evidence="1">
    <location>
        <begin position="130"/>
        <end position="154"/>
    </location>
</feature>
<reference evidence="4" key="1">
    <citation type="submission" date="2016-01" db="EMBL/GenBank/DDBJ databases">
        <title>Draft genome of Chromobacterium sp. F49.</title>
        <authorList>
            <person name="Hong K.W."/>
        </authorList>
    </citation>
    <scope>NUCLEOTIDE SEQUENCE [LARGE SCALE GENOMIC DNA]</scope>
    <source>
        <strain evidence="4">M40</strain>
    </source>
</reference>
<evidence type="ECO:0000313" key="2">
    <source>
        <dbReference type="EMBL" id="KZE13400.1"/>
    </source>
</evidence>
<dbReference type="Proteomes" id="UP000076612">
    <property type="component" value="Unassembled WGS sequence"/>
</dbReference>
<evidence type="ECO:0000256" key="1">
    <source>
        <dbReference type="SAM" id="MobiDB-lite"/>
    </source>
</evidence>
<organism evidence="3 5">
    <name type="scientific">Brevibacterium casei</name>
    <dbReference type="NCBI Taxonomy" id="33889"/>
    <lineage>
        <taxon>Bacteria</taxon>
        <taxon>Bacillati</taxon>
        <taxon>Actinomycetota</taxon>
        <taxon>Actinomycetes</taxon>
        <taxon>Micrococcales</taxon>
        <taxon>Brevibacteriaceae</taxon>
        <taxon>Brevibacterium</taxon>
    </lineage>
</organism>